<evidence type="ECO:0000259" key="3">
    <source>
        <dbReference type="Pfam" id="PF08541"/>
    </source>
</evidence>
<dbReference type="Gene3D" id="3.40.47.10">
    <property type="match status" value="2"/>
</dbReference>
<dbReference type="SUPFAM" id="SSF53901">
    <property type="entry name" value="Thiolase-like"/>
    <property type="match status" value="1"/>
</dbReference>
<gene>
    <name evidence="4" type="ORF">F935_01919</name>
</gene>
<dbReference type="Proteomes" id="UP000014041">
    <property type="component" value="Unassembled WGS sequence"/>
</dbReference>
<dbReference type="PATRIC" id="fig|1217690.3.peg.1905"/>
<dbReference type="RefSeq" id="WP_016138736.1">
    <property type="nucleotide sequence ID" value="NZ_KB976986.1"/>
</dbReference>
<sequence>MKIIDIGVYLPKERACVITESKEGRYSSLELEFNKYIAIAIENELYPLEMAYESFLSLKNNSVLNDLSFLIHNSFHYNGYSYYHSPTCWLQNKLNIPETIGLNVNHGCNGLMSVFMACNILRNEKNKSILCTFSERFNISNFSRWSVDYNVIYADGACSVIISNDEAQTSLANILAVEHFTTPELEGLVRLDVSDLEHTFDPHDMRSTKRSFIRDKKSIDEIQKISANAIHSLLNKIKVSLNLTDKIEVDHLILPNFGHKTLHNDYLPHLPKPKKTNSIDWGLTLGHVGSSDCFIRLKNIIDNKETVAKDRVLILSLGAGVTWTMALLEMN</sequence>
<dbReference type="GO" id="GO:0016746">
    <property type="term" value="F:acyltransferase activity"/>
    <property type="evidence" value="ECO:0007669"/>
    <property type="project" value="UniProtKB-KW"/>
</dbReference>
<accession>R8Y078</accession>
<dbReference type="InterPro" id="IPR016039">
    <property type="entry name" value="Thiolase-like"/>
</dbReference>
<evidence type="ECO:0000256" key="2">
    <source>
        <dbReference type="ARBA" id="ARBA00023315"/>
    </source>
</evidence>
<dbReference type="InterPro" id="IPR013747">
    <property type="entry name" value="ACP_syn_III_C"/>
</dbReference>
<evidence type="ECO:0000256" key="1">
    <source>
        <dbReference type="ARBA" id="ARBA00022679"/>
    </source>
</evidence>
<dbReference type="Pfam" id="PF08541">
    <property type="entry name" value="ACP_syn_III_C"/>
    <property type="match status" value="1"/>
</dbReference>
<keyword evidence="2" id="KW-0012">Acyltransferase</keyword>
<protein>
    <recommendedName>
        <fullName evidence="3">Beta-ketoacyl-[acyl-carrier-protein] synthase III C-terminal domain-containing protein</fullName>
    </recommendedName>
</protein>
<dbReference type="PANTHER" id="PTHR34069:SF2">
    <property type="entry name" value="BETA-KETOACYL-[ACYL-CARRIER-PROTEIN] SYNTHASE III"/>
    <property type="match status" value="1"/>
</dbReference>
<dbReference type="HOGENOM" id="CLU_838438_0_0_6"/>
<proteinExistence type="predicted"/>
<evidence type="ECO:0000313" key="5">
    <source>
        <dbReference type="Proteomes" id="UP000014041"/>
    </source>
</evidence>
<dbReference type="EMBL" id="APQJ01000008">
    <property type="protein sequence ID" value="EOQ62828.1"/>
    <property type="molecule type" value="Genomic_DNA"/>
</dbReference>
<feature type="domain" description="Beta-ketoacyl-[acyl-carrier-protein] synthase III C-terminal" evidence="3">
    <location>
        <begin position="248"/>
        <end position="329"/>
    </location>
</feature>
<reference evidence="4 5" key="1">
    <citation type="submission" date="2013-02" db="EMBL/GenBank/DDBJ databases">
        <title>The Genome Sequence of Acinetobacter sp. ANC 3811.</title>
        <authorList>
            <consortium name="The Broad Institute Genome Sequencing Platform"/>
            <consortium name="The Broad Institute Genome Sequencing Center for Infectious Disease"/>
            <person name="Cerqueira G."/>
            <person name="Feldgarden M."/>
            <person name="Courvalin P."/>
            <person name="Perichon B."/>
            <person name="Grillot-Courvalin C."/>
            <person name="Clermont D."/>
            <person name="Rocha E."/>
            <person name="Yoon E.-J."/>
            <person name="Nemec A."/>
            <person name="Walker B."/>
            <person name="Young S.K."/>
            <person name="Zeng Q."/>
            <person name="Gargeya S."/>
            <person name="Fitzgerald M."/>
            <person name="Haas B."/>
            <person name="Abouelleil A."/>
            <person name="Alvarado L."/>
            <person name="Arachchi H.M."/>
            <person name="Berlin A.M."/>
            <person name="Chapman S.B."/>
            <person name="Dewar J."/>
            <person name="Goldberg J."/>
            <person name="Griggs A."/>
            <person name="Gujja S."/>
            <person name="Hansen M."/>
            <person name="Howarth C."/>
            <person name="Imamovic A."/>
            <person name="Larimer J."/>
            <person name="McCowan C."/>
            <person name="Murphy C."/>
            <person name="Neiman D."/>
            <person name="Pearson M."/>
            <person name="Priest M."/>
            <person name="Roberts A."/>
            <person name="Saif S."/>
            <person name="Shea T."/>
            <person name="Sisk P."/>
            <person name="Sykes S."/>
            <person name="Wortman J."/>
            <person name="Nusbaum C."/>
            <person name="Birren B."/>
        </authorList>
    </citation>
    <scope>NUCLEOTIDE SEQUENCE [LARGE SCALE GENOMIC DNA]</scope>
    <source>
        <strain evidence="4 5">ANC 3811</strain>
    </source>
</reference>
<evidence type="ECO:0000313" key="4">
    <source>
        <dbReference type="EMBL" id="EOQ62828.1"/>
    </source>
</evidence>
<dbReference type="AlphaFoldDB" id="R8Y078"/>
<dbReference type="GO" id="GO:0044550">
    <property type="term" value="P:secondary metabolite biosynthetic process"/>
    <property type="evidence" value="ECO:0007669"/>
    <property type="project" value="TreeGrafter"/>
</dbReference>
<dbReference type="PANTHER" id="PTHR34069">
    <property type="entry name" value="3-OXOACYL-[ACYL-CARRIER-PROTEIN] SYNTHASE 3"/>
    <property type="match status" value="1"/>
</dbReference>
<name>R8Y078_ACICA</name>
<comment type="caution">
    <text evidence="4">The sequence shown here is derived from an EMBL/GenBank/DDBJ whole genome shotgun (WGS) entry which is preliminary data.</text>
</comment>
<organism evidence="4 5">
    <name type="scientific">Acinetobacter calcoaceticus ANC 3811</name>
    <dbReference type="NCBI Taxonomy" id="1217690"/>
    <lineage>
        <taxon>Bacteria</taxon>
        <taxon>Pseudomonadati</taxon>
        <taxon>Pseudomonadota</taxon>
        <taxon>Gammaproteobacteria</taxon>
        <taxon>Moraxellales</taxon>
        <taxon>Moraxellaceae</taxon>
        <taxon>Acinetobacter</taxon>
        <taxon>Acinetobacter calcoaceticus/baumannii complex</taxon>
    </lineage>
</organism>
<keyword evidence="1" id="KW-0808">Transferase</keyword>